<keyword evidence="1" id="KW-0472">Membrane</keyword>
<dbReference type="EMBL" id="EU239688">
    <property type="protein sequence ID" value="ABW82629.1"/>
    <property type="molecule type" value="Genomic_DNA"/>
</dbReference>
<protein>
    <submittedName>
        <fullName evidence="2">NADH dehydrogenase subunit 6</fullName>
    </submittedName>
</protein>
<evidence type="ECO:0000313" key="2">
    <source>
        <dbReference type="EMBL" id="ABW82629.1"/>
    </source>
</evidence>
<accession>B3TJZ7</accession>
<geneLocation type="mitochondrion" evidence="2"/>
<feature type="transmembrane region" description="Helical" evidence="1">
    <location>
        <begin position="79"/>
        <end position="98"/>
    </location>
</feature>
<sequence length="161" mass="18253">MLYFILLALFLSLNLTLPLMFSPISLGVWIFILAMTTAGFIGLYSSTWFGLILFIIYIGEYLLYFPMFVAVAPNQMINFFSTLILTLSIFTISIIFLFDSNSLLFHNTPLSETPNMFAFSFLYSSSQAPMLLFLAILLLLALIFVVKIATRKNGPLRPFKT</sequence>
<reference evidence="2" key="1">
    <citation type="journal article" date="2008" name="Gene">
        <title>Phylogenetic information from three mitochondrial genomes of Terebelliformia (Annelida) worms and duplication of the methionine tRNA.</title>
        <authorList>
            <person name="Zhong M."/>
            <person name="Struck T.H."/>
            <person name="Halanych K.M."/>
        </authorList>
    </citation>
    <scope>NUCLEOTIDE SEQUENCE</scope>
</reference>
<proteinExistence type="predicted"/>
<gene>
    <name evidence="2" type="primary">ND6</name>
</gene>
<keyword evidence="2" id="KW-0496">Mitochondrion</keyword>
<feature type="transmembrane region" description="Helical" evidence="1">
    <location>
        <begin position="130"/>
        <end position="150"/>
    </location>
</feature>
<dbReference type="AlphaFoldDB" id="B3TJZ7"/>
<name>B3TJZ7_9ANNE</name>
<keyword evidence="1" id="KW-0812">Transmembrane</keyword>
<feature type="transmembrane region" description="Helical" evidence="1">
    <location>
        <begin position="28"/>
        <end position="58"/>
    </location>
</feature>
<evidence type="ECO:0000256" key="1">
    <source>
        <dbReference type="SAM" id="Phobius"/>
    </source>
</evidence>
<keyword evidence="1" id="KW-1133">Transmembrane helix</keyword>
<organism evidence="2">
    <name type="scientific">Pista cristata</name>
    <dbReference type="NCBI Taxonomy" id="279652"/>
    <lineage>
        <taxon>Eukaryota</taxon>
        <taxon>Metazoa</taxon>
        <taxon>Spiralia</taxon>
        <taxon>Lophotrochozoa</taxon>
        <taxon>Annelida</taxon>
        <taxon>Polychaeta</taxon>
        <taxon>Sedentaria</taxon>
        <taxon>Canalipalpata</taxon>
        <taxon>Terebellida</taxon>
        <taxon>Terebelliformia</taxon>
        <taxon>Terebellidae</taxon>
        <taxon>Pista</taxon>
    </lineage>
</organism>